<organism evidence="2 3">
    <name type="scientific">Oceanomicrobium pacificus</name>
    <dbReference type="NCBI Taxonomy" id="2692916"/>
    <lineage>
        <taxon>Bacteria</taxon>
        <taxon>Pseudomonadati</taxon>
        <taxon>Pseudomonadota</taxon>
        <taxon>Alphaproteobacteria</taxon>
        <taxon>Rhodobacterales</taxon>
        <taxon>Paracoccaceae</taxon>
        <taxon>Oceanomicrobium</taxon>
    </lineage>
</organism>
<keyword evidence="1" id="KW-1133">Transmembrane helix</keyword>
<dbReference type="Pfam" id="PF04654">
    <property type="entry name" value="DUF599"/>
    <property type="match status" value="1"/>
</dbReference>
<keyword evidence="1" id="KW-0812">Transmembrane</keyword>
<name>A0A6B0TT48_9RHOB</name>
<dbReference type="InterPro" id="IPR006747">
    <property type="entry name" value="DUF599"/>
</dbReference>
<dbReference type="PANTHER" id="PTHR31168:SF1">
    <property type="entry name" value="DUF599 FAMILY PROTEIN"/>
    <property type="match status" value="1"/>
</dbReference>
<evidence type="ECO:0000313" key="3">
    <source>
        <dbReference type="Proteomes" id="UP000436016"/>
    </source>
</evidence>
<dbReference type="AlphaFoldDB" id="A0A6B0TT48"/>
<protein>
    <submittedName>
        <fullName evidence="2">DUF599 family protein</fullName>
    </submittedName>
</protein>
<feature type="transmembrane region" description="Helical" evidence="1">
    <location>
        <begin position="189"/>
        <end position="217"/>
    </location>
</feature>
<dbReference type="PANTHER" id="PTHR31168">
    <property type="entry name" value="OS02G0292800 PROTEIN"/>
    <property type="match status" value="1"/>
</dbReference>
<keyword evidence="3" id="KW-1185">Reference proteome</keyword>
<feature type="transmembrane region" description="Helical" evidence="1">
    <location>
        <begin position="79"/>
        <end position="97"/>
    </location>
</feature>
<comment type="caution">
    <text evidence="2">The sequence shown here is derived from an EMBL/GenBank/DDBJ whole genome shotgun (WGS) entry which is preliminary data.</text>
</comment>
<feature type="transmembrane region" description="Helical" evidence="1">
    <location>
        <begin position="118"/>
        <end position="140"/>
    </location>
</feature>
<evidence type="ECO:0000256" key="1">
    <source>
        <dbReference type="SAM" id="Phobius"/>
    </source>
</evidence>
<sequence length="232" mass="25266">MDHTIPVLAGLGWLDSVGLGLLIALWLATGIVIDRATGTRPSTHALMTRYRLIWMQRMVTRENRMFDASMIGTMRQGTTFFASACMIGLGGTLALIGQTDLMRSLFGDLGVDTAAPRAVLEAKVLVMVLFLAIAFMRFVWSHRLFGYCAVVMAAVPNDPDDPDAYPLAEKAGKLSNQASRAFNSGLRAIYFGLAALAWLLGPIPLILVTLAVAAMLYRREFSSRSRAALLEP</sequence>
<gene>
    <name evidence="2" type="ORF">GSH16_05920</name>
</gene>
<dbReference type="Proteomes" id="UP000436016">
    <property type="component" value="Unassembled WGS sequence"/>
</dbReference>
<accession>A0A6B0TT48</accession>
<reference evidence="2 3" key="1">
    <citation type="submission" date="2019-12" db="EMBL/GenBank/DDBJ databases">
        <title>Strain KN286 was isolated from seawater, which was collected from Caroline Seamount in the tropical western Pacific.</title>
        <authorList>
            <person name="Wang Q."/>
        </authorList>
    </citation>
    <scope>NUCLEOTIDE SEQUENCE [LARGE SCALE GENOMIC DNA]</scope>
    <source>
        <strain evidence="2 3">KN286</strain>
    </source>
</reference>
<keyword evidence="1" id="KW-0472">Membrane</keyword>
<proteinExistence type="predicted"/>
<evidence type="ECO:0000313" key="2">
    <source>
        <dbReference type="EMBL" id="MXU64975.1"/>
    </source>
</evidence>
<dbReference type="EMBL" id="WUWG01000001">
    <property type="protein sequence ID" value="MXU64975.1"/>
    <property type="molecule type" value="Genomic_DNA"/>
</dbReference>
<feature type="transmembrane region" description="Helical" evidence="1">
    <location>
        <begin position="12"/>
        <end position="33"/>
    </location>
</feature>